<dbReference type="InterPro" id="IPR051784">
    <property type="entry name" value="Nod_factor_ABC_transporter"/>
</dbReference>
<dbReference type="PROSITE" id="PS51012">
    <property type="entry name" value="ABC_TM2"/>
    <property type="match status" value="1"/>
</dbReference>
<dbReference type="InterPro" id="IPR013525">
    <property type="entry name" value="ABC2_TM"/>
</dbReference>
<dbReference type="GO" id="GO:0140359">
    <property type="term" value="F:ABC-type transporter activity"/>
    <property type="evidence" value="ECO:0007669"/>
    <property type="project" value="InterPro"/>
</dbReference>
<dbReference type="Pfam" id="PF01061">
    <property type="entry name" value="ABC2_membrane"/>
    <property type="match status" value="1"/>
</dbReference>
<keyword evidence="5" id="KW-0813">Transport</keyword>
<comment type="similarity">
    <text evidence="5">Belongs to the ABC-2 integral membrane protein family.</text>
</comment>
<feature type="transmembrane region" description="Helical" evidence="5">
    <location>
        <begin position="61"/>
        <end position="84"/>
    </location>
</feature>
<evidence type="ECO:0000256" key="2">
    <source>
        <dbReference type="ARBA" id="ARBA00022692"/>
    </source>
</evidence>
<keyword evidence="3 5" id="KW-1133">Transmembrane helix</keyword>
<feature type="transmembrane region" description="Helical" evidence="5">
    <location>
        <begin position="96"/>
        <end position="117"/>
    </location>
</feature>
<evidence type="ECO:0000256" key="1">
    <source>
        <dbReference type="ARBA" id="ARBA00004141"/>
    </source>
</evidence>
<dbReference type="Proteomes" id="UP000178082">
    <property type="component" value="Unassembled WGS sequence"/>
</dbReference>
<dbReference type="AlphaFoldDB" id="A0A1F7SIY1"/>
<evidence type="ECO:0000256" key="5">
    <source>
        <dbReference type="RuleBase" id="RU361157"/>
    </source>
</evidence>
<dbReference type="PANTHER" id="PTHR43229:SF2">
    <property type="entry name" value="NODULATION PROTEIN J"/>
    <property type="match status" value="1"/>
</dbReference>
<feature type="transmembrane region" description="Helical" evidence="5">
    <location>
        <begin position="147"/>
        <end position="171"/>
    </location>
</feature>
<dbReference type="InterPro" id="IPR047817">
    <property type="entry name" value="ABC2_TM_bact-type"/>
</dbReference>
<feature type="transmembrane region" description="Helical" evidence="5">
    <location>
        <begin position="233"/>
        <end position="257"/>
    </location>
</feature>
<feature type="domain" description="ABC transmembrane type-2" evidence="6">
    <location>
        <begin position="22"/>
        <end position="256"/>
    </location>
</feature>
<feature type="transmembrane region" description="Helical" evidence="5">
    <location>
        <begin position="20"/>
        <end position="41"/>
    </location>
</feature>
<dbReference type="PANTHER" id="PTHR43229">
    <property type="entry name" value="NODULATION PROTEIN J"/>
    <property type="match status" value="1"/>
</dbReference>
<comment type="subcellular location">
    <subcellularLocation>
        <location evidence="5">Cell membrane</location>
        <topology evidence="5">Multi-pass membrane protein</topology>
    </subcellularLocation>
    <subcellularLocation>
        <location evidence="1">Membrane</location>
        <topology evidence="1">Multi-pass membrane protein</topology>
    </subcellularLocation>
</comment>
<organism evidence="7 8">
    <name type="scientific">Candidatus Schekmanbacteria bacterium RIFCSPLOWO2_12_FULL_38_15</name>
    <dbReference type="NCBI Taxonomy" id="1817883"/>
    <lineage>
        <taxon>Bacteria</taxon>
        <taxon>Candidatus Schekmaniibacteriota</taxon>
    </lineage>
</organism>
<sequence>MILSKPFAFLKKDLIEQASYKFSFITQFAGIFFSTILFYFISKLIGNTASAYLAPYGGNYFPFVLIGIAFSSYLSVSLSSFSSAISGAQMSGTLEALLVTQTEIPVIIVCSSLYSFLLTSLRVVFYLVLGFLLFGVEMSGHGVPAAILILFLTIIIFSSLGIMSASFIMVMKKGDPFMWVFTTLSWALGGVYYPVKMLPDWIGRFSYFLPITYAMEGVRLALLKGYSLSQLTFQVGVLVAFALIMLPLSIYLFMLAVRKAKRDGSLIHY</sequence>
<protein>
    <recommendedName>
        <fullName evidence="5">Transport permease protein</fullName>
    </recommendedName>
</protein>
<feature type="transmembrane region" description="Helical" evidence="5">
    <location>
        <begin position="177"/>
        <end position="195"/>
    </location>
</feature>
<evidence type="ECO:0000256" key="4">
    <source>
        <dbReference type="ARBA" id="ARBA00023136"/>
    </source>
</evidence>
<keyword evidence="2 5" id="KW-0812">Transmembrane</keyword>
<evidence type="ECO:0000313" key="8">
    <source>
        <dbReference type="Proteomes" id="UP000178082"/>
    </source>
</evidence>
<proteinExistence type="inferred from homology"/>
<accession>A0A1F7SIY1</accession>
<dbReference type="GO" id="GO:0005886">
    <property type="term" value="C:plasma membrane"/>
    <property type="evidence" value="ECO:0007669"/>
    <property type="project" value="UniProtKB-SubCell"/>
</dbReference>
<gene>
    <name evidence="7" type="ORF">A3G31_12530</name>
</gene>
<evidence type="ECO:0000256" key="3">
    <source>
        <dbReference type="ARBA" id="ARBA00022989"/>
    </source>
</evidence>
<feature type="transmembrane region" description="Helical" evidence="5">
    <location>
        <begin position="123"/>
        <end position="140"/>
    </location>
</feature>
<evidence type="ECO:0000313" key="7">
    <source>
        <dbReference type="EMBL" id="OGL53147.1"/>
    </source>
</evidence>
<keyword evidence="5" id="KW-1003">Cell membrane</keyword>
<dbReference type="STRING" id="1817883.A3G31_12530"/>
<evidence type="ECO:0000259" key="6">
    <source>
        <dbReference type="PROSITE" id="PS51012"/>
    </source>
</evidence>
<keyword evidence="4 5" id="KW-0472">Membrane</keyword>
<name>A0A1F7SIY1_9BACT</name>
<reference evidence="7 8" key="1">
    <citation type="journal article" date="2016" name="Nat. Commun.">
        <title>Thousands of microbial genomes shed light on interconnected biogeochemical processes in an aquifer system.</title>
        <authorList>
            <person name="Anantharaman K."/>
            <person name="Brown C.T."/>
            <person name="Hug L.A."/>
            <person name="Sharon I."/>
            <person name="Castelle C.J."/>
            <person name="Probst A.J."/>
            <person name="Thomas B.C."/>
            <person name="Singh A."/>
            <person name="Wilkins M.J."/>
            <person name="Karaoz U."/>
            <person name="Brodie E.L."/>
            <person name="Williams K.H."/>
            <person name="Hubbard S.S."/>
            <person name="Banfield J.F."/>
        </authorList>
    </citation>
    <scope>NUCLEOTIDE SEQUENCE [LARGE SCALE GENOMIC DNA]</scope>
</reference>
<dbReference type="EMBL" id="MGDI01000027">
    <property type="protein sequence ID" value="OGL53147.1"/>
    <property type="molecule type" value="Genomic_DNA"/>
</dbReference>
<comment type="caution">
    <text evidence="7">The sequence shown here is derived from an EMBL/GenBank/DDBJ whole genome shotgun (WGS) entry which is preliminary data.</text>
</comment>